<dbReference type="AlphaFoldDB" id="A0A0E0LQT4"/>
<accession>A0A0E0LQT4</accession>
<name>A0A0E0LQT4_ORYPU</name>
<feature type="compositionally biased region" description="Polar residues" evidence="1">
    <location>
        <begin position="30"/>
        <end position="39"/>
    </location>
</feature>
<dbReference type="EnsemblPlants" id="OPUNC08G01520.2">
    <property type="protein sequence ID" value="OPUNC08G01520.2"/>
    <property type="gene ID" value="OPUNC08G01520"/>
</dbReference>
<protein>
    <submittedName>
        <fullName evidence="2">Uncharacterized protein</fullName>
    </submittedName>
</protein>
<evidence type="ECO:0000313" key="2">
    <source>
        <dbReference type="EnsemblPlants" id="OPUNC08G01520.2"/>
    </source>
</evidence>
<evidence type="ECO:0000313" key="3">
    <source>
        <dbReference type="Proteomes" id="UP000026962"/>
    </source>
</evidence>
<dbReference type="Proteomes" id="UP000026962">
    <property type="component" value="Chromosome 8"/>
</dbReference>
<reference evidence="2" key="2">
    <citation type="submission" date="2018-05" db="EMBL/GenBank/DDBJ databases">
        <title>OpunRS2 (Oryza punctata Reference Sequence Version 2).</title>
        <authorList>
            <person name="Zhang J."/>
            <person name="Kudrna D."/>
            <person name="Lee S."/>
            <person name="Talag J."/>
            <person name="Welchert J."/>
            <person name="Wing R.A."/>
        </authorList>
    </citation>
    <scope>NUCLEOTIDE SEQUENCE [LARGE SCALE GENOMIC DNA]</scope>
</reference>
<reference evidence="2" key="1">
    <citation type="submission" date="2015-04" db="UniProtKB">
        <authorList>
            <consortium name="EnsemblPlants"/>
        </authorList>
    </citation>
    <scope>IDENTIFICATION</scope>
</reference>
<dbReference type="Gramene" id="OPUNC08G01520.2">
    <property type="protein sequence ID" value="OPUNC08G01520.2"/>
    <property type="gene ID" value="OPUNC08G01520"/>
</dbReference>
<dbReference type="HOGENOM" id="CLU_3109761_0_0_1"/>
<sequence>MEFYYYKARSNLVKLCPSYFLVVPLTEPTASFTQDSTPASGDAADVDLGVL</sequence>
<keyword evidence="3" id="KW-1185">Reference proteome</keyword>
<evidence type="ECO:0000256" key="1">
    <source>
        <dbReference type="SAM" id="MobiDB-lite"/>
    </source>
</evidence>
<organism evidence="2">
    <name type="scientific">Oryza punctata</name>
    <name type="common">Red rice</name>
    <dbReference type="NCBI Taxonomy" id="4537"/>
    <lineage>
        <taxon>Eukaryota</taxon>
        <taxon>Viridiplantae</taxon>
        <taxon>Streptophyta</taxon>
        <taxon>Embryophyta</taxon>
        <taxon>Tracheophyta</taxon>
        <taxon>Spermatophyta</taxon>
        <taxon>Magnoliopsida</taxon>
        <taxon>Liliopsida</taxon>
        <taxon>Poales</taxon>
        <taxon>Poaceae</taxon>
        <taxon>BOP clade</taxon>
        <taxon>Oryzoideae</taxon>
        <taxon>Oryzeae</taxon>
        <taxon>Oryzinae</taxon>
        <taxon>Oryza</taxon>
    </lineage>
</organism>
<proteinExistence type="predicted"/>
<feature type="region of interest" description="Disordered" evidence="1">
    <location>
        <begin position="30"/>
        <end position="51"/>
    </location>
</feature>